<accession>A0AAN7MN01</accession>
<keyword evidence="2" id="KW-0460">Magnesium</keyword>
<evidence type="ECO:0000313" key="4">
    <source>
        <dbReference type="Proteomes" id="UP001346149"/>
    </source>
</evidence>
<evidence type="ECO:0000256" key="1">
    <source>
        <dbReference type="ARBA" id="ARBA00004127"/>
    </source>
</evidence>
<dbReference type="EMBL" id="JAXQNO010000005">
    <property type="protein sequence ID" value="KAK4798190.1"/>
    <property type="molecule type" value="Genomic_DNA"/>
</dbReference>
<dbReference type="SUPFAM" id="SSF56784">
    <property type="entry name" value="HAD-like"/>
    <property type="match status" value="1"/>
</dbReference>
<dbReference type="GO" id="GO:0012505">
    <property type="term" value="C:endomembrane system"/>
    <property type="evidence" value="ECO:0007669"/>
    <property type="project" value="UniProtKB-SubCell"/>
</dbReference>
<dbReference type="PANTHER" id="PTHR24093:SF369">
    <property type="entry name" value="CALCIUM-TRANSPORTING ATPASE"/>
    <property type="match status" value="1"/>
</dbReference>
<organism evidence="3 4">
    <name type="scientific">Trapa natans</name>
    <name type="common">Water chestnut</name>
    <dbReference type="NCBI Taxonomy" id="22666"/>
    <lineage>
        <taxon>Eukaryota</taxon>
        <taxon>Viridiplantae</taxon>
        <taxon>Streptophyta</taxon>
        <taxon>Embryophyta</taxon>
        <taxon>Tracheophyta</taxon>
        <taxon>Spermatophyta</taxon>
        <taxon>Magnoliopsida</taxon>
        <taxon>eudicotyledons</taxon>
        <taxon>Gunneridae</taxon>
        <taxon>Pentapetalae</taxon>
        <taxon>rosids</taxon>
        <taxon>malvids</taxon>
        <taxon>Myrtales</taxon>
        <taxon>Lythraceae</taxon>
        <taxon>Trapa</taxon>
    </lineage>
</organism>
<reference evidence="3 4" key="1">
    <citation type="journal article" date="2023" name="Hortic Res">
        <title>Pangenome of water caltrop reveals structural variations and asymmetric subgenome divergence after allopolyploidization.</title>
        <authorList>
            <person name="Zhang X."/>
            <person name="Chen Y."/>
            <person name="Wang L."/>
            <person name="Yuan Y."/>
            <person name="Fang M."/>
            <person name="Shi L."/>
            <person name="Lu R."/>
            <person name="Comes H.P."/>
            <person name="Ma Y."/>
            <person name="Chen Y."/>
            <person name="Huang G."/>
            <person name="Zhou Y."/>
            <person name="Zheng Z."/>
            <person name="Qiu Y."/>
        </authorList>
    </citation>
    <scope>NUCLEOTIDE SEQUENCE [LARGE SCALE GENOMIC DNA]</scope>
    <source>
        <strain evidence="3">F231</strain>
    </source>
</reference>
<dbReference type="InterPro" id="IPR023214">
    <property type="entry name" value="HAD_sf"/>
</dbReference>
<comment type="subcellular location">
    <subcellularLocation>
        <location evidence="1">Endomembrane system</location>
        <topology evidence="1">Multi-pass membrane protein</topology>
    </subcellularLocation>
</comment>
<dbReference type="PANTHER" id="PTHR24093">
    <property type="entry name" value="CATION TRANSPORTING ATPASE"/>
    <property type="match status" value="1"/>
</dbReference>
<protein>
    <submittedName>
        <fullName evidence="3">Uncharacterized protein</fullName>
    </submittedName>
</protein>
<comment type="caution">
    <text evidence="3">The sequence shown here is derived from an EMBL/GenBank/DDBJ whole genome shotgun (WGS) entry which is preliminary data.</text>
</comment>
<proteinExistence type="predicted"/>
<evidence type="ECO:0000256" key="2">
    <source>
        <dbReference type="ARBA" id="ARBA00022842"/>
    </source>
</evidence>
<gene>
    <name evidence="3" type="ORF">SAY86_030516</name>
</gene>
<dbReference type="PRINTS" id="PR00119">
    <property type="entry name" value="CATATPASE"/>
</dbReference>
<dbReference type="GO" id="GO:0005388">
    <property type="term" value="F:P-type calcium transporter activity"/>
    <property type="evidence" value="ECO:0007669"/>
    <property type="project" value="TreeGrafter"/>
</dbReference>
<evidence type="ECO:0000313" key="3">
    <source>
        <dbReference type="EMBL" id="KAK4798190.1"/>
    </source>
</evidence>
<keyword evidence="4" id="KW-1185">Reference proteome</keyword>
<dbReference type="Gene3D" id="3.40.50.1000">
    <property type="entry name" value="HAD superfamily/HAD-like"/>
    <property type="match status" value="1"/>
</dbReference>
<sequence length="137" mass="14727">MSQVTKSTRLSGCYHMINYLVDYCEPEDAVRLFQNAGVKVCMDTGDNLKSARVIALECGIHGSDAKATEPNLIEGKSFCALSDAQREEVAENICVFSSLLPCLCSAEKGHIVDVTGDGTNDSPALYEHGDGAHAEKK</sequence>
<dbReference type="Proteomes" id="UP001346149">
    <property type="component" value="Unassembled WGS sequence"/>
</dbReference>
<dbReference type="AlphaFoldDB" id="A0AAN7MN01"/>
<dbReference type="InterPro" id="IPR036412">
    <property type="entry name" value="HAD-like_sf"/>
</dbReference>
<dbReference type="GO" id="GO:0005886">
    <property type="term" value="C:plasma membrane"/>
    <property type="evidence" value="ECO:0007669"/>
    <property type="project" value="TreeGrafter"/>
</dbReference>
<name>A0AAN7MN01_TRANT</name>